<dbReference type="Proteomes" id="UP001460072">
    <property type="component" value="Unassembled WGS sequence"/>
</dbReference>
<sequence length="107" mass="11866">MNLFSKKIAMFSLFAFGATFLMSFDQKSDDYGQAIQVYSSNQTHAKGGDVGITGLVRAAVGFTRIVVRTATHLTPEVEQMTYTIFGVANSDISNEELKKEKLYNLDK</sequence>
<evidence type="ECO:0000256" key="1">
    <source>
        <dbReference type="SAM" id="SignalP"/>
    </source>
</evidence>
<dbReference type="EMBL" id="JBCGDO010000012">
    <property type="protein sequence ID" value="MEM0542918.1"/>
    <property type="molecule type" value="Genomic_DNA"/>
</dbReference>
<comment type="caution">
    <text evidence="2">The sequence shown here is derived from an EMBL/GenBank/DDBJ whole genome shotgun (WGS) entry which is preliminary data.</text>
</comment>
<reference evidence="2 3" key="1">
    <citation type="submission" date="2024-03" db="EMBL/GenBank/DDBJ databases">
        <title>Two novel species of the genus Flavobacterium exhibiting potentially degradation of complex polysaccharides.</title>
        <authorList>
            <person name="Lian X."/>
        </authorList>
    </citation>
    <scope>NUCLEOTIDE SEQUENCE [LARGE SCALE GENOMIC DNA]</scope>
    <source>
        <strain evidence="3">j3</strain>
    </source>
</reference>
<keyword evidence="1" id="KW-0732">Signal</keyword>
<keyword evidence="3" id="KW-1185">Reference proteome</keyword>
<feature type="signal peptide" evidence="1">
    <location>
        <begin position="1"/>
        <end position="17"/>
    </location>
</feature>
<protein>
    <recommendedName>
        <fullName evidence="4">DUF4359 domain-containing protein</fullName>
    </recommendedName>
</protein>
<evidence type="ECO:0008006" key="4">
    <source>
        <dbReference type="Google" id="ProtNLM"/>
    </source>
</evidence>
<organism evidence="2 3">
    <name type="scientific">Flavobacterium aureirubrum</name>
    <dbReference type="NCBI Taxonomy" id="3133147"/>
    <lineage>
        <taxon>Bacteria</taxon>
        <taxon>Pseudomonadati</taxon>
        <taxon>Bacteroidota</taxon>
        <taxon>Flavobacteriia</taxon>
        <taxon>Flavobacteriales</taxon>
        <taxon>Flavobacteriaceae</taxon>
        <taxon>Flavobacterium</taxon>
    </lineage>
</organism>
<feature type="chain" id="PRO_5046906984" description="DUF4359 domain-containing protein" evidence="1">
    <location>
        <begin position="18"/>
        <end position="107"/>
    </location>
</feature>
<gene>
    <name evidence="2" type="ORF">WFZ85_09825</name>
</gene>
<evidence type="ECO:0000313" key="3">
    <source>
        <dbReference type="Proteomes" id="UP001460072"/>
    </source>
</evidence>
<dbReference type="RefSeq" id="WP_342696121.1">
    <property type="nucleotide sequence ID" value="NZ_JBCGDO010000012.1"/>
</dbReference>
<name>A0ABU9N8H8_9FLAO</name>
<accession>A0ABU9N8H8</accession>
<evidence type="ECO:0000313" key="2">
    <source>
        <dbReference type="EMBL" id="MEM0542918.1"/>
    </source>
</evidence>
<proteinExistence type="predicted"/>